<dbReference type="AlphaFoldDB" id="A0A078ARB1"/>
<keyword evidence="7 10" id="KW-0472">Membrane</keyword>
<keyword evidence="6" id="KW-0406">Ion transport</keyword>
<dbReference type="EMBL" id="CCKQ01012884">
    <property type="protein sequence ID" value="CDW84521.1"/>
    <property type="molecule type" value="Genomic_DNA"/>
</dbReference>
<dbReference type="PANTHER" id="PTHR10125:SF31">
    <property type="entry name" value="P2X RECEPTOR E"/>
    <property type="match status" value="1"/>
</dbReference>
<name>A0A078ARB1_STYLE</name>
<protein>
    <submittedName>
        <fullName evidence="11">p2x purinoceptor 1-like</fullName>
    </submittedName>
</protein>
<organism evidence="11 12">
    <name type="scientific">Stylonychia lemnae</name>
    <name type="common">Ciliate</name>
    <dbReference type="NCBI Taxonomy" id="5949"/>
    <lineage>
        <taxon>Eukaryota</taxon>
        <taxon>Sar</taxon>
        <taxon>Alveolata</taxon>
        <taxon>Ciliophora</taxon>
        <taxon>Intramacronucleata</taxon>
        <taxon>Spirotrichea</taxon>
        <taxon>Stichotrichia</taxon>
        <taxon>Sporadotrichida</taxon>
        <taxon>Oxytrichidae</taxon>
        <taxon>Stylonychinae</taxon>
        <taxon>Stylonychia</taxon>
    </lineage>
</organism>
<keyword evidence="8" id="KW-1071">Ligand-gated ion channel</keyword>
<proteinExistence type="inferred from homology"/>
<comment type="similarity">
    <text evidence="2">Belongs to the P2X receptor family.</text>
</comment>
<dbReference type="GO" id="GO:0012505">
    <property type="term" value="C:endomembrane system"/>
    <property type="evidence" value="ECO:0007669"/>
    <property type="project" value="UniProtKB-SubCell"/>
</dbReference>
<evidence type="ECO:0000256" key="7">
    <source>
        <dbReference type="ARBA" id="ARBA00023136"/>
    </source>
</evidence>
<gene>
    <name evidence="11" type="primary">Contig12049.g12884</name>
    <name evidence="11" type="ORF">STYLEM_13585</name>
</gene>
<comment type="subcellular location">
    <subcellularLocation>
        <location evidence="1">Endomembrane system</location>
    </subcellularLocation>
</comment>
<dbReference type="InterPro" id="IPR059116">
    <property type="entry name" value="P2X_receptor"/>
</dbReference>
<dbReference type="Proteomes" id="UP000039865">
    <property type="component" value="Unassembled WGS sequence"/>
</dbReference>
<keyword evidence="5 10" id="KW-1133">Transmembrane helix</keyword>
<dbReference type="InterPro" id="IPR027309">
    <property type="entry name" value="P2X_extracellular_dom_sf"/>
</dbReference>
<keyword evidence="4 10" id="KW-0812">Transmembrane</keyword>
<feature type="transmembrane region" description="Helical" evidence="10">
    <location>
        <begin position="26"/>
        <end position="46"/>
    </location>
</feature>
<dbReference type="GO" id="GO:0016020">
    <property type="term" value="C:membrane"/>
    <property type="evidence" value="ECO:0007669"/>
    <property type="project" value="TreeGrafter"/>
</dbReference>
<keyword evidence="12" id="KW-1185">Reference proteome</keyword>
<dbReference type="GO" id="GO:0015267">
    <property type="term" value="F:channel activity"/>
    <property type="evidence" value="ECO:0007669"/>
    <property type="project" value="UniProtKB-ARBA"/>
</dbReference>
<feature type="transmembrane region" description="Helical" evidence="10">
    <location>
        <begin position="298"/>
        <end position="319"/>
    </location>
</feature>
<dbReference type="GO" id="GO:0070588">
    <property type="term" value="P:calcium ion transmembrane transport"/>
    <property type="evidence" value="ECO:0007669"/>
    <property type="project" value="TreeGrafter"/>
</dbReference>
<dbReference type="Gene3D" id="1.10.287.940">
    <property type="entry name" value="atp-gated p2x4 ion channel"/>
    <property type="match status" value="1"/>
</dbReference>
<evidence type="ECO:0000256" key="2">
    <source>
        <dbReference type="ARBA" id="ARBA00009848"/>
    </source>
</evidence>
<evidence type="ECO:0000256" key="10">
    <source>
        <dbReference type="SAM" id="Phobius"/>
    </source>
</evidence>
<evidence type="ECO:0000313" key="11">
    <source>
        <dbReference type="EMBL" id="CDW84521.1"/>
    </source>
</evidence>
<dbReference type="InParanoid" id="A0A078ARB1"/>
<reference evidence="11 12" key="1">
    <citation type="submission" date="2014-06" db="EMBL/GenBank/DDBJ databases">
        <authorList>
            <person name="Swart Estienne"/>
        </authorList>
    </citation>
    <scope>NUCLEOTIDE SEQUENCE [LARGE SCALE GENOMIC DNA]</scope>
    <source>
        <strain evidence="11 12">130c</strain>
    </source>
</reference>
<evidence type="ECO:0000313" key="12">
    <source>
        <dbReference type="Proteomes" id="UP000039865"/>
    </source>
</evidence>
<dbReference type="OMA" id="NNCVPGY"/>
<evidence type="ECO:0000256" key="3">
    <source>
        <dbReference type="ARBA" id="ARBA00022448"/>
    </source>
</evidence>
<keyword evidence="3" id="KW-0813">Transport</keyword>
<evidence type="ECO:0000256" key="6">
    <source>
        <dbReference type="ARBA" id="ARBA00023065"/>
    </source>
</evidence>
<dbReference type="GO" id="GO:0007165">
    <property type="term" value="P:signal transduction"/>
    <property type="evidence" value="ECO:0007669"/>
    <property type="project" value="UniProtKB-ARBA"/>
</dbReference>
<evidence type="ECO:0000256" key="8">
    <source>
        <dbReference type="ARBA" id="ARBA00023286"/>
    </source>
</evidence>
<evidence type="ECO:0000256" key="1">
    <source>
        <dbReference type="ARBA" id="ARBA00004308"/>
    </source>
</evidence>
<evidence type="ECO:0000256" key="9">
    <source>
        <dbReference type="ARBA" id="ARBA00023303"/>
    </source>
</evidence>
<evidence type="ECO:0000256" key="4">
    <source>
        <dbReference type="ARBA" id="ARBA00022692"/>
    </source>
</evidence>
<evidence type="ECO:0000256" key="5">
    <source>
        <dbReference type="ARBA" id="ARBA00022989"/>
    </source>
</evidence>
<keyword evidence="9" id="KW-0407">Ion channel</keyword>
<accession>A0A078ARB1</accession>
<dbReference type="Gene3D" id="2.60.490.10">
    <property type="entry name" value="atp-gated p2x4 ion channel domain"/>
    <property type="match status" value="1"/>
</dbReference>
<dbReference type="PANTHER" id="PTHR10125">
    <property type="entry name" value="P2X PURINOCEPTOR"/>
    <property type="match status" value="1"/>
</dbReference>
<sequence>MIPDADEFFSYHTQQELNVLDRRLGYVFYTAFFFIFVYIVIYTFGIQKQYLVRIQKEGFMYLKASGEAYSTIDEVNYSWDPSNLLFMSIEDQSIFIPTKLIIERGQEIGECQNEKLPCRKDADCTRQKYPEINIQESQCLSSTLNTNKKYCTMKQWCLPKDIKPEVHILQNVEHFNLIMDSYLQFNDEIIRSQSSDGKQIEYPHSNPTQFKLNDLIQISGVTNFDKVREKGAVLITTIIWRCTEETGCSRGIEVTRMDQSEAGFFEQKTQYYVENGRQKRILTKANGIRIFTGARGYVMEWSLINIVLQISSAIGLLIASRSLTDFVMLNLFREKNHYANMKFFKTEKL</sequence>
<dbReference type="Pfam" id="PF00864">
    <property type="entry name" value="P2X_receptor"/>
    <property type="match status" value="1"/>
</dbReference>
<dbReference type="OrthoDB" id="312528at2759"/>